<dbReference type="InterPro" id="IPR000182">
    <property type="entry name" value="GNAT_dom"/>
</dbReference>
<keyword evidence="3" id="KW-1185">Reference proteome</keyword>
<name>A0ABS5FJ78_9BRAD</name>
<dbReference type="Gene3D" id="3.40.630.30">
    <property type="match status" value="1"/>
</dbReference>
<dbReference type="EMBL" id="JAFCJH010000014">
    <property type="protein sequence ID" value="MBR0796836.1"/>
    <property type="molecule type" value="Genomic_DNA"/>
</dbReference>
<evidence type="ECO:0000313" key="2">
    <source>
        <dbReference type="EMBL" id="MBR0796836.1"/>
    </source>
</evidence>
<accession>A0ABS5FJ78</accession>
<gene>
    <name evidence="2" type="ORF">JQ615_15680</name>
</gene>
<dbReference type="CDD" id="cd04301">
    <property type="entry name" value="NAT_SF"/>
    <property type="match status" value="1"/>
</dbReference>
<sequence>MDQAIIIRPAREADAAGVAAVYAPYVRDTAVSFEAEPPSATVMAERIAGTLATHPWLVADRSGEIVGYAYAGKHSQRAAYRWTADVTVYVGAQVRREGIGRSLYGVLLAALREQGFRSAFAEIVLPNPGSSRLHEAMGFKHIGTHMDIGFKLGRWHDIAYWRLGLSHGDAAPQEPIPFATFQCSPAFDTVLARIAEASETFGR</sequence>
<protein>
    <submittedName>
        <fullName evidence="2">N-acetyltransferase</fullName>
    </submittedName>
</protein>
<proteinExistence type="predicted"/>
<evidence type="ECO:0000259" key="1">
    <source>
        <dbReference type="PROSITE" id="PS51186"/>
    </source>
</evidence>
<dbReference type="PANTHER" id="PTHR43072">
    <property type="entry name" value="N-ACETYLTRANSFERASE"/>
    <property type="match status" value="1"/>
</dbReference>
<comment type="caution">
    <text evidence="2">The sequence shown here is derived from an EMBL/GenBank/DDBJ whole genome shotgun (WGS) entry which is preliminary data.</text>
</comment>
<dbReference type="PANTHER" id="PTHR43072:SF8">
    <property type="entry name" value="ACYLTRANSFERASE FABY-RELATED"/>
    <property type="match status" value="1"/>
</dbReference>
<feature type="domain" description="N-acetyltransferase" evidence="1">
    <location>
        <begin position="5"/>
        <end position="164"/>
    </location>
</feature>
<organism evidence="2 3">
    <name type="scientific">Bradyrhizobium jicamae</name>
    <dbReference type="NCBI Taxonomy" id="280332"/>
    <lineage>
        <taxon>Bacteria</taxon>
        <taxon>Pseudomonadati</taxon>
        <taxon>Pseudomonadota</taxon>
        <taxon>Alphaproteobacteria</taxon>
        <taxon>Hyphomicrobiales</taxon>
        <taxon>Nitrobacteraceae</taxon>
        <taxon>Bradyrhizobium</taxon>
    </lineage>
</organism>
<dbReference type="PROSITE" id="PS51186">
    <property type="entry name" value="GNAT"/>
    <property type="match status" value="1"/>
</dbReference>
<dbReference type="RefSeq" id="WP_212395945.1">
    <property type="nucleotide sequence ID" value="NZ_JAFCJH010000014.1"/>
</dbReference>
<dbReference type="InterPro" id="IPR016181">
    <property type="entry name" value="Acyl_CoA_acyltransferase"/>
</dbReference>
<dbReference type="Proteomes" id="UP001315278">
    <property type="component" value="Unassembled WGS sequence"/>
</dbReference>
<evidence type="ECO:0000313" key="3">
    <source>
        <dbReference type="Proteomes" id="UP001315278"/>
    </source>
</evidence>
<reference evidence="3" key="1">
    <citation type="journal article" date="2021" name="ISME J.">
        <title>Evolutionary origin and ecological implication of a unique nif island in free-living Bradyrhizobium lineages.</title>
        <authorList>
            <person name="Tao J."/>
        </authorList>
    </citation>
    <scope>NUCLEOTIDE SEQUENCE [LARGE SCALE GENOMIC DNA]</scope>
    <source>
        <strain evidence="3">SZCCT0434</strain>
    </source>
</reference>
<dbReference type="Pfam" id="PF13420">
    <property type="entry name" value="Acetyltransf_4"/>
    <property type="match status" value="1"/>
</dbReference>
<dbReference type="SUPFAM" id="SSF55729">
    <property type="entry name" value="Acyl-CoA N-acyltransferases (Nat)"/>
    <property type="match status" value="1"/>
</dbReference>
<dbReference type="NCBIfam" id="NF040504">
    <property type="entry name" value="resist_ArsN1b"/>
    <property type="match status" value="1"/>
</dbReference>